<dbReference type="AlphaFoldDB" id="A0A9J5W4S4"/>
<feature type="chain" id="PRO_5039913986" evidence="1">
    <location>
        <begin position="20"/>
        <end position="83"/>
    </location>
</feature>
<evidence type="ECO:0000256" key="1">
    <source>
        <dbReference type="SAM" id="SignalP"/>
    </source>
</evidence>
<gene>
    <name evidence="2" type="ORF">H5410_059868</name>
</gene>
<feature type="signal peptide" evidence="1">
    <location>
        <begin position="1"/>
        <end position="19"/>
    </location>
</feature>
<reference evidence="2 3" key="1">
    <citation type="submission" date="2020-09" db="EMBL/GenBank/DDBJ databases">
        <title>De no assembly of potato wild relative species, Solanum commersonii.</title>
        <authorList>
            <person name="Cho K."/>
        </authorList>
    </citation>
    <scope>NUCLEOTIDE SEQUENCE [LARGE SCALE GENOMIC DNA]</scope>
    <source>
        <strain evidence="2">LZ3.2</strain>
        <tissue evidence="2">Leaf</tissue>
    </source>
</reference>
<accession>A0A9J5W4S4</accession>
<keyword evidence="3" id="KW-1185">Reference proteome</keyword>
<evidence type="ECO:0000313" key="2">
    <source>
        <dbReference type="EMBL" id="KAG5570102.1"/>
    </source>
</evidence>
<dbReference type="Proteomes" id="UP000824120">
    <property type="component" value="Chromosome 12"/>
</dbReference>
<dbReference type="OrthoDB" id="1273947at2759"/>
<dbReference type="EMBL" id="JACXVP010000012">
    <property type="protein sequence ID" value="KAG5570102.1"/>
    <property type="molecule type" value="Genomic_DNA"/>
</dbReference>
<organism evidence="2 3">
    <name type="scientific">Solanum commersonii</name>
    <name type="common">Commerson's wild potato</name>
    <name type="synonym">Commerson's nightshade</name>
    <dbReference type="NCBI Taxonomy" id="4109"/>
    <lineage>
        <taxon>Eukaryota</taxon>
        <taxon>Viridiplantae</taxon>
        <taxon>Streptophyta</taxon>
        <taxon>Embryophyta</taxon>
        <taxon>Tracheophyta</taxon>
        <taxon>Spermatophyta</taxon>
        <taxon>Magnoliopsida</taxon>
        <taxon>eudicotyledons</taxon>
        <taxon>Gunneridae</taxon>
        <taxon>Pentapetalae</taxon>
        <taxon>asterids</taxon>
        <taxon>lamiids</taxon>
        <taxon>Solanales</taxon>
        <taxon>Solanaceae</taxon>
        <taxon>Solanoideae</taxon>
        <taxon>Solaneae</taxon>
        <taxon>Solanum</taxon>
    </lineage>
</organism>
<keyword evidence="1" id="KW-0732">Signal</keyword>
<comment type="caution">
    <text evidence="2">The sequence shown here is derived from an EMBL/GenBank/DDBJ whole genome shotgun (WGS) entry which is preliminary data.</text>
</comment>
<evidence type="ECO:0000313" key="3">
    <source>
        <dbReference type="Proteomes" id="UP000824120"/>
    </source>
</evidence>
<sequence length="83" mass="9474">MELHHFIILIWDTVNKVVASCAKASPDEIVSTLVNIYNESVRSPEWGGNDEVDKIFKWFGCMIQIFILKLVCSGLERKLYASI</sequence>
<protein>
    <submittedName>
        <fullName evidence="2">Uncharacterized protein</fullName>
    </submittedName>
</protein>
<proteinExistence type="predicted"/>
<name>A0A9J5W4S4_SOLCO</name>